<accession>A0AAV1SMQ4</accession>
<evidence type="ECO:0000313" key="2">
    <source>
        <dbReference type="Proteomes" id="UP001314170"/>
    </source>
</evidence>
<dbReference type="Proteomes" id="UP001314170">
    <property type="component" value="Unassembled WGS sequence"/>
</dbReference>
<evidence type="ECO:0000313" key="1">
    <source>
        <dbReference type="EMBL" id="CAK7352638.1"/>
    </source>
</evidence>
<gene>
    <name evidence="1" type="ORF">DCAF_LOCUS24324</name>
</gene>
<keyword evidence="2" id="KW-1185">Reference proteome</keyword>
<comment type="caution">
    <text evidence="1">The sequence shown here is derived from an EMBL/GenBank/DDBJ whole genome shotgun (WGS) entry which is preliminary data.</text>
</comment>
<sequence length="399" mass="45063">MTTTSTLPEIIELFSKLALDLQTQTHNSPFNQSQEQEVNDSSTDPSISKLTLSLTHNSRVRVLDTALSLMCFKAPQVLDSVIEYSVKTIVSVLSSSISCEVFRFHNEEVLQIGSFISRSHCVELIVFVFDVILKLRSMDALFDNLTKLSERWILKESCSDNSQNGMIGYKKKVKKPKFCDSKENSTLGNKYDSQVIILWLNQFQNIMKHNESIDKSACCEAKSYAVHQQHDRLFRRIPLGILIGSSGYMNEDGYELLLHYAATSRILSSHGTENTSLNHVNQNSSRPEQLIGGINKKEAVSGACLVFSLIDVVEKMSVSLFETEESRVGFICMVKLRAGRYLIKCIKSLIQFNVDEDGVPMLLDLQGRLERWRHQGKEVSELQKDLDEALKGLSHELSL</sequence>
<organism evidence="1 2">
    <name type="scientific">Dovyalis caffra</name>
    <dbReference type="NCBI Taxonomy" id="77055"/>
    <lineage>
        <taxon>Eukaryota</taxon>
        <taxon>Viridiplantae</taxon>
        <taxon>Streptophyta</taxon>
        <taxon>Embryophyta</taxon>
        <taxon>Tracheophyta</taxon>
        <taxon>Spermatophyta</taxon>
        <taxon>Magnoliopsida</taxon>
        <taxon>eudicotyledons</taxon>
        <taxon>Gunneridae</taxon>
        <taxon>Pentapetalae</taxon>
        <taxon>rosids</taxon>
        <taxon>fabids</taxon>
        <taxon>Malpighiales</taxon>
        <taxon>Salicaceae</taxon>
        <taxon>Flacourtieae</taxon>
        <taxon>Dovyalis</taxon>
    </lineage>
</organism>
<dbReference type="PANTHER" id="PTHR48221">
    <property type="entry name" value="ACYL-COA SYNTHETASE FAMILY PROTEIN"/>
    <property type="match status" value="1"/>
</dbReference>
<reference evidence="1 2" key="1">
    <citation type="submission" date="2024-01" db="EMBL/GenBank/DDBJ databases">
        <authorList>
            <person name="Waweru B."/>
        </authorList>
    </citation>
    <scope>NUCLEOTIDE SEQUENCE [LARGE SCALE GENOMIC DNA]</scope>
</reference>
<dbReference type="AlphaFoldDB" id="A0AAV1SMQ4"/>
<dbReference type="PANTHER" id="PTHR48221:SF2">
    <property type="entry name" value="ACYL-COA SYNTHETASE FAMILY PROTEIN"/>
    <property type="match status" value="1"/>
</dbReference>
<proteinExistence type="predicted"/>
<protein>
    <submittedName>
        <fullName evidence="1">Uncharacterized protein</fullName>
    </submittedName>
</protein>
<name>A0AAV1SMQ4_9ROSI</name>
<dbReference type="EMBL" id="CAWUPB010001194">
    <property type="protein sequence ID" value="CAK7352638.1"/>
    <property type="molecule type" value="Genomic_DNA"/>
</dbReference>